<dbReference type="Proteomes" id="UP001516662">
    <property type="component" value="Unassembled WGS sequence"/>
</dbReference>
<evidence type="ECO:0000313" key="1">
    <source>
        <dbReference type="EMBL" id="MBE4910591.1"/>
    </source>
</evidence>
<dbReference type="Gene3D" id="3.30.300.20">
    <property type="match status" value="1"/>
</dbReference>
<keyword evidence="2" id="KW-1185">Reference proteome</keyword>
<dbReference type="PANTHER" id="PTHR34352">
    <property type="entry name" value="PROTEIN YHFA"/>
    <property type="match status" value="1"/>
</dbReference>
<comment type="caution">
    <text evidence="1">The sequence shown here is derived from an EMBL/GenBank/DDBJ whole genome shotgun (WGS) entry which is preliminary data.</text>
</comment>
<dbReference type="RefSeq" id="WP_193539867.1">
    <property type="nucleotide sequence ID" value="NZ_JADCLJ010000025.1"/>
</dbReference>
<name>A0ABR9QQB6_9BACI</name>
<organism evidence="1 2">
    <name type="scientific">Litchfieldia luteola</name>
    <dbReference type="NCBI Taxonomy" id="682179"/>
    <lineage>
        <taxon>Bacteria</taxon>
        <taxon>Bacillati</taxon>
        <taxon>Bacillota</taxon>
        <taxon>Bacilli</taxon>
        <taxon>Bacillales</taxon>
        <taxon>Bacillaceae</taxon>
        <taxon>Litchfieldia</taxon>
    </lineage>
</organism>
<reference evidence="1 2" key="1">
    <citation type="submission" date="2020-10" db="EMBL/GenBank/DDBJ databases">
        <title>Bacillus sp. HD4P25, an endophyte from a halophyte.</title>
        <authorList>
            <person name="Sun J.-Q."/>
        </authorList>
    </citation>
    <scope>NUCLEOTIDE SEQUENCE [LARGE SCALE GENOMIC DNA]</scope>
    <source>
        <strain evidence="1 2">YIM 93174</strain>
    </source>
</reference>
<dbReference type="InterPro" id="IPR003718">
    <property type="entry name" value="OsmC/Ohr_fam"/>
</dbReference>
<dbReference type="PANTHER" id="PTHR34352:SF1">
    <property type="entry name" value="PROTEIN YHFA"/>
    <property type="match status" value="1"/>
</dbReference>
<gene>
    <name evidence="1" type="ORF">IMZ08_21360</name>
</gene>
<evidence type="ECO:0000313" key="2">
    <source>
        <dbReference type="Proteomes" id="UP001516662"/>
    </source>
</evidence>
<dbReference type="EMBL" id="JADCLJ010000025">
    <property type="protein sequence ID" value="MBE4910591.1"/>
    <property type="molecule type" value="Genomic_DNA"/>
</dbReference>
<proteinExistence type="predicted"/>
<dbReference type="SUPFAM" id="SSF82784">
    <property type="entry name" value="OsmC-like"/>
    <property type="match status" value="1"/>
</dbReference>
<dbReference type="InterPro" id="IPR015946">
    <property type="entry name" value="KH_dom-like_a/b"/>
</dbReference>
<dbReference type="Pfam" id="PF02566">
    <property type="entry name" value="OsmC"/>
    <property type="match status" value="1"/>
</dbReference>
<sequence>MEFKMKEVGFTTQFEYGELHIAGDETHGFRPFQLMVSSIAVCSGGVLRKILEKKRMVIHDITIQADVVRNEQEANRLEKIHIHYLISGEDLQEHKIEQAIELANKNCPMAQSVKDSIEIVETFELK</sequence>
<accession>A0ABR9QQB6</accession>
<dbReference type="InterPro" id="IPR036102">
    <property type="entry name" value="OsmC/Ohrsf"/>
</dbReference>
<protein>
    <submittedName>
        <fullName evidence="1">OsmC family protein</fullName>
    </submittedName>
</protein>